<feature type="compositionally biased region" description="Basic and acidic residues" evidence="6">
    <location>
        <begin position="456"/>
        <end position="496"/>
    </location>
</feature>
<reference evidence="9 10" key="1">
    <citation type="submission" date="2016-05" db="EMBL/GenBank/DDBJ databases">
        <title>Comparative analysis of secretome profiles of manganese(II)-oxidizing ascomycete fungi.</title>
        <authorList>
            <consortium name="DOE Joint Genome Institute"/>
            <person name="Zeiner C.A."/>
            <person name="Purvine S.O."/>
            <person name="Zink E.M."/>
            <person name="Wu S."/>
            <person name="Pasa-Tolic L."/>
            <person name="Chaput D.L."/>
            <person name="Haridas S."/>
            <person name="Grigoriev I.V."/>
            <person name="Santelli C.M."/>
            <person name="Hansel C.M."/>
        </authorList>
    </citation>
    <scope>NUCLEOTIDE SEQUENCE [LARGE SCALE GENOMIC DNA]</scope>
    <source>
        <strain evidence="9 10">SRC1lrK2f</strain>
    </source>
</reference>
<evidence type="ECO:0000256" key="3">
    <source>
        <dbReference type="ARBA" id="ARBA00005668"/>
    </source>
</evidence>
<dbReference type="GO" id="GO:0005777">
    <property type="term" value="C:peroxisome"/>
    <property type="evidence" value="ECO:0007669"/>
    <property type="project" value="UniProtKB-SubCell"/>
</dbReference>
<evidence type="ECO:0000256" key="6">
    <source>
        <dbReference type="SAM" id="MobiDB-lite"/>
    </source>
</evidence>
<dbReference type="Gene3D" id="3.40.50.1820">
    <property type="entry name" value="alpha/beta hydrolase"/>
    <property type="match status" value="1"/>
</dbReference>
<organism evidence="9 10">
    <name type="scientific">Alternaria alternata</name>
    <name type="common">Alternaria rot fungus</name>
    <name type="synonym">Torula alternata</name>
    <dbReference type="NCBI Taxonomy" id="5599"/>
    <lineage>
        <taxon>Eukaryota</taxon>
        <taxon>Fungi</taxon>
        <taxon>Dikarya</taxon>
        <taxon>Ascomycota</taxon>
        <taxon>Pezizomycotina</taxon>
        <taxon>Dothideomycetes</taxon>
        <taxon>Pleosporomycetidae</taxon>
        <taxon>Pleosporales</taxon>
        <taxon>Pleosporineae</taxon>
        <taxon>Pleosporaceae</taxon>
        <taxon>Alternaria</taxon>
        <taxon>Alternaria sect. Alternaria</taxon>
        <taxon>Alternaria alternata complex</taxon>
    </lineage>
</organism>
<feature type="domain" description="AB hydrolase-1" evidence="8">
    <location>
        <begin position="161"/>
        <end position="440"/>
    </location>
</feature>
<dbReference type="Proteomes" id="UP000077248">
    <property type="component" value="Unassembled WGS sequence"/>
</dbReference>
<dbReference type="PRINTS" id="PR00111">
    <property type="entry name" value="ABHYDROLASE"/>
</dbReference>
<evidence type="ECO:0000256" key="5">
    <source>
        <dbReference type="ARBA" id="ARBA00023140"/>
    </source>
</evidence>
<comment type="similarity">
    <text evidence="3">Belongs to the AB hydrolase superfamily. AKT2 hydrolase family.</text>
</comment>
<proteinExistence type="inferred from homology"/>
<dbReference type="GO" id="GO:0016787">
    <property type="term" value="F:hydrolase activity"/>
    <property type="evidence" value="ECO:0007669"/>
    <property type="project" value="UniProtKB-KW"/>
</dbReference>
<dbReference type="AlphaFoldDB" id="A0A177E532"/>
<keyword evidence="10" id="KW-1185">Reference proteome</keyword>
<comment type="subcellular location">
    <subcellularLocation>
        <location evidence="1">Peroxisome</location>
    </subcellularLocation>
</comment>
<accession>A0A177E532</accession>
<evidence type="ECO:0000259" key="8">
    <source>
        <dbReference type="Pfam" id="PF00561"/>
    </source>
</evidence>
<evidence type="ECO:0000313" key="9">
    <source>
        <dbReference type="EMBL" id="OAG26591.1"/>
    </source>
</evidence>
<dbReference type="OMA" id="DVASPYG"/>
<evidence type="ECO:0000313" key="10">
    <source>
        <dbReference type="Proteomes" id="UP000077248"/>
    </source>
</evidence>
<gene>
    <name evidence="9" type="ORF">CC77DRAFT_1015869</name>
</gene>
<dbReference type="KEGG" id="aalt:CC77DRAFT_1015869"/>
<dbReference type="InterPro" id="IPR029058">
    <property type="entry name" value="AB_hydrolase_fold"/>
</dbReference>
<dbReference type="EMBL" id="KV441469">
    <property type="protein sequence ID" value="OAG26591.1"/>
    <property type="molecule type" value="Genomic_DNA"/>
</dbReference>
<keyword evidence="5" id="KW-0576">Peroxisome</keyword>
<comment type="pathway">
    <text evidence="2">Mycotoxin biosynthesis.</text>
</comment>
<keyword evidence="4" id="KW-0843">Virulence</keyword>
<keyword evidence="7" id="KW-1133">Transmembrane helix</keyword>
<dbReference type="GeneID" id="29109698"/>
<sequence>MWRIQRKRRSDPTLARHGDQLILSPPQGPTLYIYSCIAMFSLFASEKPQPKAAEVAIQKISNISATHLSRFERLPKVQRYAIIGAASVGGVSLLYALTRSSKSARRPPIPSPRDSLLPDLSPEDAADLPYHPAALPGARDVDSPWGTIRVYEFGPRDGEKVLLIHGISTPSIALTDLAHKLVGRGRRVMLFDLFGRGYSDGPSPDTTDYDSSLFTTQILLALQSSPIHWSTFTIVGYSLGGAIAADFTSYFPSLVRGLVLVAPSGLIRKSHFSISSSMLYRSSWMPEWMVRKFVASRLWTGAKVVESDPEAVENAETTTTASEGDKTYVSSNQMLLPGNPHSTVSSVVDWQIQNHKGFVPAFISTIRHAPIYNQHDRWSVIRENIENRAGPLKEVWLILGETDPIINADEITEDARAVLGEDNVRVKVLDGIGHEVAIERADDVVRAVRRVGTKSEEVREVREEVAAPEPVEKPEKPEKPAKAEKSEKSDKKEKKSSSRRKHGGSHASSSTK</sequence>
<dbReference type="Pfam" id="PF00561">
    <property type="entry name" value="Abhydrolase_1"/>
    <property type="match status" value="1"/>
</dbReference>
<evidence type="ECO:0000256" key="1">
    <source>
        <dbReference type="ARBA" id="ARBA00004275"/>
    </source>
</evidence>
<dbReference type="RefSeq" id="XP_018392012.1">
    <property type="nucleotide sequence ID" value="XM_018524104.1"/>
</dbReference>
<dbReference type="PANTHER" id="PTHR43798:SF33">
    <property type="entry name" value="HYDROLASE, PUTATIVE (AFU_ORTHOLOGUE AFUA_2G14860)-RELATED"/>
    <property type="match status" value="1"/>
</dbReference>
<feature type="transmembrane region" description="Helical" evidence="7">
    <location>
        <begin position="80"/>
        <end position="98"/>
    </location>
</feature>
<dbReference type="VEuPathDB" id="FungiDB:CC77DRAFT_1015869"/>
<protein>
    <submittedName>
        <fullName evidence="9">Alpha/beta-hydrolase</fullName>
    </submittedName>
</protein>
<name>A0A177E532_ALTAL</name>
<evidence type="ECO:0000256" key="7">
    <source>
        <dbReference type="SAM" id="Phobius"/>
    </source>
</evidence>
<keyword evidence="7" id="KW-0472">Membrane</keyword>
<evidence type="ECO:0000256" key="2">
    <source>
        <dbReference type="ARBA" id="ARBA00004685"/>
    </source>
</evidence>
<dbReference type="SUPFAM" id="SSF53474">
    <property type="entry name" value="alpha/beta-Hydrolases"/>
    <property type="match status" value="1"/>
</dbReference>
<keyword evidence="9" id="KW-0378">Hydrolase</keyword>
<feature type="region of interest" description="Disordered" evidence="6">
    <location>
        <begin position="456"/>
        <end position="512"/>
    </location>
</feature>
<dbReference type="PANTHER" id="PTHR43798">
    <property type="entry name" value="MONOACYLGLYCEROL LIPASE"/>
    <property type="match status" value="1"/>
</dbReference>
<keyword evidence="7" id="KW-0812">Transmembrane</keyword>
<dbReference type="GO" id="GO:0016020">
    <property type="term" value="C:membrane"/>
    <property type="evidence" value="ECO:0007669"/>
    <property type="project" value="TreeGrafter"/>
</dbReference>
<dbReference type="InterPro" id="IPR050266">
    <property type="entry name" value="AB_hydrolase_sf"/>
</dbReference>
<dbReference type="InterPro" id="IPR000073">
    <property type="entry name" value="AB_hydrolase_1"/>
</dbReference>
<evidence type="ECO:0000256" key="4">
    <source>
        <dbReference type="ARBA" id="ARBA00023026"/>
    </source>
</evidence>